<evidence type="ECO:0000256" key="3">
    <source>
        <dbReference type="ARBA" id="ARBA00022723"/>
    </source>
</evidence>
<evidence type="ECO:0000313" key="7">
    <source>
        <dbReference type="Proteomes" id="UP000663505"/>
    </source>
</evidence>
<dbReference type="SUPFAM" id="SSF46458">
    <property type="entry name" value="Globin-like"/>
    <property type="match status" value="1"/>
</dbReference>
<organism evidence="6 7">
    <name type="scientific">Alicyclobacillus mengziensis</name>
    <dbReference type="NCBI Taxonomy" id="2931921"/>
    <lineage>
        <taxon>Bacteria</taxon>
        <taxon>Bacillati</taxon>
        <taxon>Bacillota</taxon>
        <taxon>Bacilli</taxon>
        <taxon>Bacillales</taxon>
        <taxon>Alicyclobacillaceae</taxon>
        <taxon>Alicyclobacillus</taxon>
    </lineage>
</organism>
<comment type="similarity">
    <text evidence="5">Belongs to the truncated hemoglobin family. Group II subfamily.</text>
</comment>
<dbReference type="InterPro" id="IPR044203">
    <property type="entry name" value="GlbO/GLB3-like"/>
</dbReference>
<dbReference type="Pfam" id="PF01152">
    <property type="entry name" value="Bac_globin"/>
    <property type="match status" value="1"/>
</dbReference>
<evidence type="ECO:0000256" key="1">
    <source>
        <dbReference type="ARBA" id="ARBA00022448"/>
    </source>
</evidence>
<dbReference type="AlphaFoldDB" id="A0A9X7Z984"/>
<dbReference type="GO" id="GO:0020037">
    <property type="term" value="F:heme binding"/>
    <property type="evidence" value="ECO:0007669"/>
    <property type="project" value="InterPro"/>
</dbReference>
<dbReference type="EMBL" id="CP071182">
    <property type="protein sequence ID" value="QSO49171.1"/>
    <property type="molecule type" value="Genomic_DNA"/>
</dbReference>
<keyword evidence="2" id="KW-0349">Heme</keyword>
<dbReference type="Proteomes" id="UP000663505">
    <property type="component" value="Chromosome"/>
</dbReference>
<dbReference type="InterPro" id="IPR012292">
    <property type="entry name" value="Globin/Proto"/>
</dbReference>
<dbReference type="PANTHER" id="PTHR47366">
    <property type="entry name" value="TWO-ON-TWO HEMOGLOBIN-3"/>
    <property type="match status" value="1"/>
</dbReference>
<evidence type="ECO:0000256" key="5">
    <source>
        <dbReference type="ARBA" id="ARBA00034496"/>
    </source>
</evidence>
<keyword evidence="1" id="KW-0813">Transport</keyword>
<sequence length="128" mass="14444">MAETTTVYEMIGGADTIAALVDAFYSRVVEHPGLRPLFPDDITPVRNRQYKFLTQLFGGPRLYSDLYGPPMLRAKHLPHPVTPERAAEWLACMSGAMDEIGLQGPVRDFMFSRLQQTAYHMVNTEDPE</sequence>
<dbReference type="Gene3D" id="1.10.490.10">
    <property type="entry name" value="Globins"/>
    <property type="match status" value="1"/>
</dbReference>
<dbReference type="GO" id="GO:0005344">
    <property type="term" value="F:oxygen carrier activity"/>
    <property type="evidence" value="ECO:0007669"/>
    <property type="project" value="InterPro"/>
</dbReference>
<keyword evidence="4" id="KW-0408">Iron</keyword>
<dbReference type="InterPro" id="IPR001486">
    <property type="entry name" value="Hemoglobin_trunc"/>
</dbReference>
<dbReference type="KEGG" id="afx:JZ786_09745"/>
<dbReference type="GO" id="GO:0019825">
    <property type="term" value="F:oxygen binding"/>
    <property type="evidence" value="ECO:0007669"/>
    <property type="project" value="InterPro"/>
</dbReference>
<dbReference type="RefSeq" id="WP_206658484.1">
    <property type="nucleotide sequence ID" value="NZ_CP071182.1"/>
</dbReference>
<dbReference type="PANTHER" id="PTHR47366:SF1">
    <property type="entry name" value="TWO-ON-TWO HEMOGLOBIN-3"/>
    <property type="match status" value="1"/>
</dbReference>
<name>A0A9X7Z984_9BACL</name>
<gene>
    <name evidence="6" type="ORF">JZ786_09745</name>
</gene>
<dbReference type="InterPro" id="IPR009050">
    <property type="entry name" value="Globin-like_sf"/>
</dbReference>
<reference evidence="6 7" key="1">
    <citation type="submission" date="2021-02" db="EMBL/GenBank/DDBJ databases">
        <title>Alicyclobacillus curvatus sp. nov. and Alicyclobacillus mengziensis sp. nov., two acidophilic bacteria isolated from acid mine drainage.</title>
        <authorList>
            <person name="Huang Y."/>
        </authorList>
    </citation>
    <scope>NUCLEOTIDE SEQUENCE [LARGE SCALE GENOMIC DNA]</scope>
    <source>
        <strain evidence="6 7">S30H14</strain>
    </source>
</reference>
<protein>
    <submittedName>
        <fullName evidence="6">Globin</fullName>
    </submittedName>
</protein>
<evidence type="ECO:0000256" key="4">
    <source>
        <dbReference type="ARBA" id="ARBA00023004"/>
    </source>
</evidence>
<evidence type="ECO:0000256" key="2">
    <source>
        <dbReference type="ARBA" id="ARBA00022617"/>
    </source>
</evidence>
<proteinExistence type="inferred from homology"/>
<accession>A0A9X7Z984</accession>
<keyword evidence="7" id="KW-1185">Reference proteome</keyword>
<dbReference type="GO" id="GO:0046872">
    <property type="term" value="F:metal ion binding"/>
    <property type="evidence" value="ECO:0007669"/>
    <property type="project" value="UniProtKB-KW"/>
</dbReference>
<keyword evidence="3" id="KW-0479">Metal-binding</keyword>
<evidence type="ECO:0000313" key="6">
    <source>
        <dbReference type="EMBL" id="QSO49171.1"/>
    </source>
</evidence>